<proteinExistence type="inferred from homology"/>
<dbReference type="Pfam" id="PF13602">
    <property type="entry name" value="ADH_zinc_N_2"/>
    <property type="match status" value="1"/>
</dbReference>
<evidence type="ECO:0000256" key="3">
    <source>
        <dbReference type="ARBA" id="ARBA00023002"/>
    </source>
</evidence>
<evidence type="ECO:0000259" key="4">
    <source>
        <dbReference type="SMART" id="SM00829"/>
    </source>
</evidence>
<dbReference type="AlphaFoldDB" id="A0A6I6MKQ7"/>
<dbReference type="SMART" id="SM00829">
    <property type="entry name" value="PKS_ER"/>
    <property type="match status" value="1"/>
</dbReference>
<protein>
    <submittedName>
        <fullName evidence="5">Zinc-type alcohol dehydrogenase-like protein</fullName>
    </submittedName>
</protein>
<keyword evidence="6" id="KW-1185">Reference proteome</keyword>
<dbReference type="FunFam" id="3.40.50.720:FF:000147">
    <property type="entry name" value="Reticulon-4-interacting protein 1 homolog, mitochondrial"/>
    <property type="match status" value="1"/>
</dbReference>
<reference evidence="6" key="1">
    <citation type="submission" date="2019-12" db="EMBL/GenBank/DDBJ databases">
        <title>Complete genome of Terracaulis silvestris 0127_4.</title>
        <authorList>
            <person name="Vieira S."/>
            <person name="Riedel T."/>
            <person name="Sproer C."/>
            <person name="Pascual J."/>
            <person name="Boedeker C."/>
            <person name="Overmann J."/>
        </authorList>
    </citation>
    <scope>NUCLEOTIDE SEQUENCE [LARGE SCALE GENOMIC DNA]</scope>
    <source>
        <strain evidence="6">0127_4</strain>
    </source>
</reference>
<dbReference type="Proteomes" id="UP000431269">
    <property type="component" value="Chromosome"/>
</dbReference>
<dbReference type="SUPFAM" id="SSF50129">
    <property type="entry name" value="GroES-like"/>
    <property type="match status" value="1"/>
</dbReference>
<dbReference type="RefSeq" id="WP_158764809.1">
    <property type="nucleotide sequence ID" value="NZ_CP047045.1"/>
</dbReference>
<dbReference type="PANTHER" id="PTHR11695:SF294">
    <property type="entry name" value="RETICULON-4-INTERACTING PROTEIN 1, MITOCHONDRIAL"/>
    <property type="match status" value="1"/>
</dbReference>
<sequence>MKAVLFEEFGPADKVLRIVRDAPEPVLGDSDILIEVKATSVNPIDCAVRSGYGSAFFLRNGLMRMPLIPGRDIAGIVNRVGEKVTKFKPGDAVYAGVPNFATAALAGVNEDWVASKPTNLTFAEAAALPYAALTAWTALVDVVGLSPETARGKRIIIPRGAGGVGSFAIQLMKAWGAHVASICSTRNVELVKSLGADVVVDYTKDDFADLLQEYDVAFDTAFDTEEKLLGALKTNAGAHYVSIVTPRFQFIDKYGLDEGQKHGDAFLAQRKAEQEALGRRYDWCFMRPNGEALAIIAKLVEAGQIRPVIDSVYTMENLAEAHQRCETKQARGKIVIDVTP</sequence>
<gene>
    <name evidence="5" type="ORF">DSM104635_00631</name>
</gene>
<dbReference type="InterPro" id="IPR020843">
    <property type="entry name" value="ER"/>
</dbReference>
<feature type="domain" description="Enoyl reductase (ER)" evidence="4">
    <location>
        <begin position="10"/>
        <end position="336"/>
    </location>
</feature>
<dbReference type="KEGG" id="tsv:DSM104635_00631"/>
<evidence type="ECO:0000313" key="5">
    <source>
        <dbReference type="EMBL" id="QGZ93818.1"/>
    </source>
</evidence>
<dbReference type="SUPFAM" id="SSF51735">
    <property type="entry name" value="NAD(P)-binding Rossmann-fold domains"/>
    <property type="match status" value="1"/>
</dbReference>
<dbReference type="InterPro" id="IPR011032">
    <property type="entry name" value="GroES-like_sf"/>
</dbReference>
<dbReference type="InterPro" id="IPR050700">
    <property type="entry name" value="YIM1/Zinc_Alcohol_DH_Fams"/>
</dbReference>
<comment type="similarity">
    <text evidence="1">Belongs to the zinc-containing alcohol dehydrogenase family. Quinone oxidoreductase subfamily.</text>
</comment>
<keyword evidence="3" id="KW-0560">Oxidoreductase</keyword>
<dbReference type="GO" id="GO:0016491">
    <property type="term" value="F:oxidoreductase activity"/>
    <property type="evidence" value="ECO:0007669"/>
    <property type="project" value="UniProtKB-KW"/>
</dbReference>
<dbReference type="EMBL" id="CP047045">
    <property type="protein sequence ID" value="QGZ93818.1"/>
    <property type="molecule type" value="Genomic_DNA"/>
</dbReference>
<dbReference type="InterPro" id="IPR036291">
    <property type="entry name" value="NAD(P)-bd_dom_sf"/>
</dbReference>
<name>A0A6I6MKQ7_9CAUL</name>
<organism evidence="5 6">
    <name type="scientific">Terricaulis silvestris</name>
    <dbReference type="NCBI Taxonomy" id="2686094"/>
    <lineage>
        <taxon>Bacteria</taxon>
        <taxon>Pseudomonadati</taxon>
        <taxon>Pseudomonadota</taxon>
        <taxon>Alphaproteobacteria</taxon>
        <taxon>Caulobacterales</taxon>
        <taxon>Caulobacteraceae</taxon>
        <taxon>Terricaulis</taxon>
    </lineage>
</organism>
<evidence type="ECO:0000256" key="2">
    <source>
        <dbReference type="ARBA" id="ARBA00022946"/>
    </source>
</evidence>
<dbReference type="Pfam" id="PF08240">
    <property type="entry name" value="ADH_N"/>
    <property type="match status" value="1"/>
</dbReference>
<keyword evidence="2" id="KW-0809">Transit peptide</keyword>
<dbReference type="PANTHER" id="PTHR11695">
    <property type="entry name" value="ALCOHOL DEHYDROGENASE RELATED"/>
    <property type="match status" value="1"/>
</dbReference>
<dbReference type="InterPro" id="IPR013154">
    <property type="entry name" value="ADH-like_N"/>
</dbReference>
<evidence type="ECO:0000313" key="6">
    <source>
        <dbReference type="Proteomes" id="UP000431269"/>
    </source>
</evidence>
<accession>A0A6I6MKQ7</accession>
<dbReference type="Gene3D" id="3.90.180.10">
    <property type="entry name" value="Medium-chain alcohol dehydrogenases, catalytic domain"/>
    <property type="match status" value="1"/>
</dbReference>
<dbReference type="Gene3D" id="3.40.50.720">
    <property type="entry name" value="NAD(P)-binding Rossmann-like Domain"/>
    <property type="match status" value="1"/>
</dbReference>
<evidence type="ECO:0000256" key="1">
    <source>
        <dbReference type="ARBA" id="ARBA00010371"/>
    </source>
</evidence>